<sequence length="121" mass="13448">MNKRILLIDKDPAVIDVITLLLESEGYQIYVSKKPFEHSEIYDIKPDLILIHNGLANEGSEISKRIKSEPGTSSIPVILTSTNPNIAQIARENGADNYLLKPFDIDELCLLIGKTIKANLC</sequence>
<keyword evidence="1" id="KW-0597">Phosphoprotein</keyword>
<gene>
    <name evidence="4" type="ORF">N180_05170</name>
</gene>
<comment type="caution">
    <text evidence="4">The sequence shown here is derived from an EMBL/GenBank/DDBJ whole genome shotgun (WGS) entry which is preliminary data.</text>
</comment>
<dbReference type="Pfam" id="PF00072">
    <property type="entry name" value="Response_reg"/>
    <property type="match status" value="1"/>
</dbReference>
<dbReference type="EMBL" id="JNFF01000033">
    <property type="protein sequence ID" value="KEQ30614.1"/>
    <property type="molecule type" value="Genomic_DNA"/>
</dbReference>
<accession>A0A081PIU1</accession>
<name>A0A081PIU1_9SPHI</name>
<comment type="caution">
    <text evidence="2">Lacks conserved residue(s) required for the propagation of feature annotation.</text>
</comment>
<evidence type="ECO:0000256" key="1">
    <source>
        <dbReference type="ARBA" id="ARBA00022553"/>
    </source>
</evidence>
<dbReference type="InterPro" id="IPR050595">
    <property type="entry name" value="Bact_response_regulator"/>
</dbReference>
<dbReference type="Gene3D" id="3.40.50.2300">
    <property type="match status" value="1"/>
</dbReference>
<dbReference type="SMART" id="SM00448">
    <property type="entry name" value="REC"/>
    <property type="match status" value="1"/>
</dbReference>
<dbReference type="InterPro" id="IPR011006">
    <property type="entry name" value="CheY-like_superfamily"/>
</dbReference>
<dbReference type="SUPFAM" id="SSF52172">
    <property type="entry name" value="CheY-like"/>
    <property type="match status" value="1"/>
</dbReference>
<evidence type="ECO:0000256" key="2">
    <source>
        <dbReference type="PROSITE-ProRule" id="PRU00169"/>
    </source>
</evidence>
<dbReference type="OrthoDB" id="770750at2"/>
<evidence type="ECO:0000313" key="5">
    <source>
        <dbReference type="Proteomes" id="UP000028007"/>
    </source>
</evidence>
<dbReference type="GO" id="GO:0000160">
    <property type="term" value="P:phosphorelay signal transduction system"/>
    <property type="evidence" value="ECO:0007669"/>
    <property type="project" value="InterPro"/>
</dbReference>
<dbReference type="PANTHER" id="PTHR44591:SF3">
    <property type="entry name" value="RESPONSE REGULATORY DOMAIN-CONTAINING PROTEIN"/>
    <property type="match status" value="1"/>
</dbReference>
<dbReference type="PANTHER" id="PTHR44591">
    <property type="entry name" value="STRESS RESPONSE REGULATOR PROTEIN 1"/>
    <property type="match status" value="1"/>
</dbReference>
<protein>
    <recommendedName>
        <fullName evidence="3">Response regulatory domain-containing protein</fullName>
    </recommendedName>
</protein>
<dbReference type="RefSeq" id="WP_037439345.1">
    <property type="nucleotide sequence ID" value="NZ_JNFF01000033.1"/>
</dbReference>
<organism evidence="4 5">
    <name type="scientific">Pedobacter antarcticus 4BY</name>
    <dbReference type="NCBI Taxonomy" id="1358423"/>
    <lineage>
        <taxon>Bacteria</taxon>
        <taxon>Pseudomonadati</taxon>
        <taxon>Bacteroidota</taxon>
        <taxon>Sphingobacteriia</taxon>
        <taxon>Sphingobacteriales</taxon>
        <taxon>Sphingobacteriaceae</taxon>
        <taxon>Pedobacter</taxon>
    </lineage>
</organism>
<dbReference type="InterPro" id="IPR001789">
    <property type="entry name" value="Sig_transdc_resp-reg_receiver"/>
</dbReference>
<reference evidence="4 5" key="1">
    <citation type="journal article" date="1992" name="Int. J. Syst. Bacteriol.">
        <title>Sphingobacterium antarcticus sp. nov. a Psychrotrophic Bacterium from the Soils of Schirmacher Oasis, Antarctica.</title>
        <authorList>
            <person name="Shivaji S."/>
            <person name="Ray M.K."/>
            <person name="Rao N.S."/>
            <person name="Saiserr L."/>
            <person name="Jagannadham M.V."/>
            <person name="Kumar G.S."/>
            <person name="Reddy G."/>
            <person name="Bhargava P.M."/>
        </authorList>
    </citation>
    <scope>NUCLEOTIDE SEQUENCE [LARGE SCALE GENOMIC DNA]</scope>
    <source>
        <strain evidence="4 5">4BY</strain>
    </source>
</reference>
<keyword evidence="5" id="KW-1185">Reference proteome</keyword>
<dbReference type="AlphaFoldDB" id="A0A081PIU1"/>
<proteinExistence type="predicted"/>
<evidence type="ECO:0000259" key="3">
    <source>
        <dbReference type="PROSITE" id="PS50110"/>
    </source>
</evidence>
<dbReference type="Proteomes" id="UP000028007">
    <property type="component" value="Unassembled WGS sequence"/>
</dbReference>
<dbReference type="PROSITE" id="PS50110">
    <property type="entry name" value="RESPONSE_REGULATORY"/>
    <property type="match status" value="1"/>
</dbReference>
<dbReference type="eggNOG" id="COG0745">
    <property type="taxonomic scope" value="Bacteria"/>
</dbReference>
<evidence type="ECO:0000313" key="4">
    <source>
        <dbReference type="EMBL" id="KEQ30614.1"/>
    </source>
</evidence>
<feature type="domain" description="Response regulatory" evidence="3">
    <location>
        <begin position="4"/>
        <end position="116"/>
    </location>
</feature>